<protein>
    <submittedName>
        <fullName evidence="2">Lipoprotein</fullName>
    </submittedName>
</protein>
<dbReference type="InterPro" id="IPR005297">
    <property type="entry name" value="Lipoprotein_repeat"/>
</dbReference>
<gene>
    <name evidence="2" type="ORF">VE26_12470</name>
</gene>
<dbReference type="InterPro" id="IPR014558">
    <property type="entry name" value="UCP029720"/>
</dbReference>
<proteinExistence type="predicted"/>
<keyword evidence="2" id="KW-0449">Lipoprotein</keyword>
<dbReference type="EMBL" id="JZEY01000061">
    <property type="protein sequence ID" value="KKB08260.1"/>
    <property type="molecule type" value="Genomic_DNA"/>
</dbReference>
<dbReference type="PIRSF" id="PIRSF029720">
    <property type="entry name" value="UCP029720"/>
    <property type="match status" value="1"/>
</dbReference>
<name>A0A0F5FI64_9HYPH</name>
<accession>A0A0F5FI64</accession>
<keyword evidence="3" id="KW-1185">Reference proteome</keyword>
<dbReference type="AlphaFoldDB" id="A0A0F5FI64"/>
<dbReference type="OrthoDB" id="9800666at2"/>
<dbReference type="Proteomes" id="UP000033649">
    <property type="component" value="Unassembled WGS sequence"/>
</dbReference>
<evidence type="ECO:0000313" key="3">
    <source>
        <dbReference type="Proteomes" id="UP000033649"/>
    </source>
</evidence>
<feature type="signal peptide" evidence="1">
    <location>
        <begin position="1"/>
        <end position="22"/>
    </location>
</feature>
<dbReference type="PANTHER" id="PTHR39335">
    <property type="entry name" value="BLL4220 PROTEIN"/>
    <property type="match status" value="1"/>
</dbReference>
<dbReference type="RefSeq" id="WP_046106307.1">
    <property type="nucleotide sequence ID" value="NZ_JZEY01000061.1"/>
</dbReference>
<evidence type="ECO:0000313" key="2">
    <source>
        <dbReference type="EMBL" id="KKB08260.1"/>
    </source>
</evidence>
<sequence>MLIRRLLAGVTALALTLTPAFAADYMGGAVKSTDIGGKMVLTDAEGMTLYTFDKDTQGDGKSVCNGDCAVKWPPLMAAADAADEGDFTVVTRDDGSKMWAYKGWPLYYWYEDMAAGDTKGDGVGGVWHLALE</sequence>
<dbReference type="PATRIC" id="fig|429727.3.peg.2567"/>
<evidence type="ECO:0000256" key="1">
    <source>
        <dbReference type="SAM" id="SignalP"/>
    </source>
</evidence>
<dbReference type="GO" id="GO:0043448">
    <property type="term" value="P:alkane catabolic process"/>
    <property type="evidence" value="ECO:0007669"/>
    <property type="project" value="TreeGrafter"/>
</dbReference>
<feature type="chain" id="PRO_5002486391" evidence="1">
    <location>
        <begin position="23"/>
        <end position="132"/>
    </location>
</feature>
<reference evidence="2 3" key="1">
    <citation type="submission" date="2015-03" db="EMBL/GenBank/DDBJ databases">
        <authorList>
            <person name="Hassan Y."/>
            <person name="Lepp D."/>
            <person name="Li X.-Z."/>
            <person name="Zhou T."/>
        </authorList>
    </citation>
    <scope>NUCLEOTIDE SEQUENCE [LARGE SCALE GENOMIC DNA]</scope>
    <source>
        <strain evidence="2 3">IPL18</strain>
    </source>
</reference>
<keyword evidence="1" id="KW-0732">Signal</keyword>
<dbReference type="STRING" id="429727.VE26_12470"/>
<dbReference type="PANTHER" id="PTHR39335:SF1">
    <property type="entry name" value="BLL4220 PROTEIN"/>
    <property type="match status" value="1"/>
</dbReference>
<organism evidence="2 3">
    <name type="scientific">Devosia chinhatensis</name>
    <dbReference type="NCBI Taxonomy" id="429727"/>
    <lineage>
        <taxon>Bacteria</taxon>
        <taxon>Pseudomonadati</taxon>
        <taxon>Pseudomonadota</taxon>
        <taxon>Alphaproteobacteria</taxon>
        <taxon>Hyphomicrobiales</taxon>
        <taxon>Devosiaceae</taxon>
        <taxon>Devosia</taxon>
    </lineage>
</organism>
<dbReference type="Pfam" id="PF03640">
    <property type="entry name" value="Lipoprotein_15"/>
    <property type="match status" value="2"/>
</dbReference>
<comment type="caution">
    <text evidence="2">The sequence shown here is derived from an EMBL/GenBank/DDBJ whole genome shotgun (WGS) entry which is preliminary data.</text>
</comment>